<evidence type="ECO:0000256" key="1">
    <source>
        <dbReference type="ARBA" id="ARBA00010688"/>
    </source>
</evidence>
<gene>
    <name evidence="5" type="ORF">NYZ99_19605</name>
</gene>
<dbReference type="PANTHER" id="PTHR43085:SF57">
    <property type="entry name" value="CARBOHYDRATE KINASE PFKB DOMAIN-CONTAINING PROTEIN"/>
    <property type="match status" value="1"/>
</dbReference>
<dbReference type="InterPro" id="IPR002173">
    <property type="entry name" value="Carboh/pur_kinase_PfkB_CS"/>
</dbReference>
<dbReference type="EMBL" id="CP104205">
    <property type="protein sequence ID" value="UWX54915.1"/>
    <property type="molecule type" value="Genomic_DNA"/>
</dbReference>
<keyword evidence="3 5" id="KW-0418">Kinase</keyword>
<feature type="domain" description="Carbohydrate kinase PfkB" evidence="4">
    <location>
        <begin position="26"/>
        <end position="287"/>
    </location>
</feature>
<evidence type="ECO:0000256" key="2">
    <source>
        <dbReference type="ARBA" id="ARBA00022679"/>
    </source>
</evidence>
<dbReference type="GO" id="GO:0016301">
    <property type="term" value="F:kinase activity"/>
    <property type="evidence" value="ECO:0007669"/>
    <property type="project" value="UniProtKB-KW"/>
</dbReference>
<dbReference type="Proteomes" id="UP001059209">
    <property type="component" value="Chromosome"/>
</dbReference>
<accession>A0ABY5Y8Y2</accession>
<reference evidence="5" key="1">
    <citation type="submission" date="2022-09" db="EMBL/GenBank/DDBJ databases">
        <title>Maribacter litopenaei sp. nov., isolated from the intestinal tract of the Pacific White Shrimp, Litopenaeus vannamei.</title>
        <authorList>
            <person name="Kim S.Y."/>
            <person name="Hwang C.Y."/>
        </authorList>
    </citation>
    <scope>NUCLEOTIDE SEQUENCE</scope>
    <source>
        <strain evidence="5">HL-LV01</strain>
    </source>
</reference>
<dbReference type="InterPro" id="IPR050306">
    <property type="entry name" value="PfkB_Carbo_kinase"/>
</dbReference>
<dbReference type="SUPFAM" id="SSF53613">
    <property type="entry name" value="Ribokinase-like"/>
    <property type="match status" value="1"/>
</dbReference>
<dbReference type="Pfam" id="PF00294">
    <property type="entry name" value="PfkB"/>
    <property type="match status" value="1"/>
</dbReference>
<dbReference type="InterPro" id="IPR029056">
    <property type="entry name" value="Ribokinase-like"/>
</dbReference>
<organism evidence="5 6">
    <name type="scientific">Maribacter litopenaei</name>
    <dbReference type="NCBI Taxonomy" id="2976127"/>
    <lineage>
        <taxon>Bacteria</taxon>
        <taxon>Pseudomonadati</taxon>
        <taxon>Bacteroidota</taxon>
        <taxon>Flavobacteriia</taxon>
        <taxon>Flavobacteriales</taxon>
        <taxon>Flavobacteriaceae</taxon>
        <taxon>Maribacter</taxon>
    </lineage>
</organism>
<keyword evidence="6" id="KW-1185">Reference proteome</keyword>
<keyword evidence="2" id="KW-0808">Transferase</keyword>
<dbReference type="CDD" id="cd01167">
    <property type="entry name" value="bac_FRK"/>
    <property type="match status" value="1"/>
</dbReference>
<dbReference type="Gene3D" id="3.40.1190.20">
    <property type="match status" value="1"/>
</dbReference>
<dbReference type="InterPro" id="IPR011611">
    <property type="entry name" value="PfkB_dom"/>
</dbReference>
<evidence type="ECO:0000313" key="6">
    <source>
        <dbReference type="Proteomes" id="UP001059209"/>
    </source>
</evidence>
<evidence type="ECO:0000256" key="3">
    <source>
        <dbReference type="ARBA" id="ARBA00022777"/>
    </source>
</evidence>
<evidence type="ECO:0000259" key="4">
    <source>
        <dbReference type="Pfam" id="PF00294"/>
    </source>
</evidence>
<comment type="similarity">
    <text evidence="1">Belongs to the carbohydrate kinase PfkB family.</text>
</comment>
<dbReference type="PANTHER" id="PTHR43085">
    <property type="entry name" value="HEXOKINASE FAMILY MEMBER"/>
    <property type="match status" value="1"/>
</dbReference>
<evidence type="ECO:0000313" key="5">
    <source>
        <dbReference type="EMBL" id="UWX54915.1"/>
    </source>
</evidence>
<sequence>MKKSVHKMKAVCFGEVLFDSFPTYSKIGGAPLNVSLRLQSFGVDVSIVSSIGDDERGKKIMNHLNNSGIDTSCIYKHGDFPTGVVNVGLNDKGVASYDIPYPVAWDKIPFLDKYAKLVRDSNFFVFGTLVCRDDVSRSTLKGLLKQARYKVLDANLRFPHYNPRLLVDLMMEANFIKFNDDELFEIATLLGSKYNSLEQTIVYVATKTNTKTICVTKGAYGATLYQNKCFYYNSGYRIKVVDTVGSGDSFLASLLFKLFSEQGSQKALDYGCAVGAMVASCEGANPFLSKEKITLFMNPQKCNFSIEKQAL</sequence>
<name>A0ABY5Y8Y2_9FLAO</name>
<proteinExistence type="inferred from homology"/>
<dbReference type="PROSITE" id="PS00583">
    <property type="entry name" value="PFKB_KINASES_1"/>
    <property type="match status" value="1"/>
</dbReference>
<dbReference type="RefSeq" id="WP_260572769.1">
    <property type="nucleotide sequence ID" value="NZ_CP104205.1"/>
</dbReference>
<protein>
    <submittedName>
        <fullName evidence="5">Carbohydrate kinase</fullName>
    </submittedName>
</protein>